<protein>
    <submittedName>
        <fullName evidence="1">Uncharacterized protein</fullName>
    </submittedName>
</protein>
<sequence>MRRAKPFLKELLAAPLVTSGELSEEGTRELRERALEQLTALPGIPEETKKLLTEQLSSPTLTLLGVGLAAGMALGYMTLSSTLSPFFQLLNYQTSKIAKQYRLDPATVSQLWLRGFPKGQDAAEWAGLSPKEKAAETGRQRDEVEKWFGELSDQGFGSDEQEAIKALSQLLPSPQDLVTWQAREVFEPEMIEKYGLLDEVDLLQRDLFYKVGMSDEMIENYWKA</sequence>
<dbReference type="AlphaFoldDB" id="X1R3P8"/>
<name>X1R3P8_9ZZZZ</name>
<proteinExistence type="predicted"/>
<evidence type="ECO:0000313" key="1">
    <source>
        <dbReference type="EMBL" id="GAI57740.1"/>
    </source>
</evidence>
<reference evidence="1" key="1">
    <citation type="journal article" date="2014" name="Front. Microbiol.">
        <title>High frequency of phylogenetically diverse reductive dehalogenase-homologous genes in deep subseafloor sedimentary metagenomes.</title>
        <authorList>
            <person name="Kawai M."/>
            <person name="Futagami T."/>
            <person name="Toyoda A."/>
            <person name="Takaki Y."/>
            <person name="Nishi S."/>
            <person name="Hori S."/>
            <person name="Arai W."/>
            <person name="Tsubouchi T."/>
            <person name="Morono Y."/>
            <person name="Uchiyama I."/>
            <person name="Ito T."/>
            <person name="Fujiyama A."/>
            <person name="Inagaki F."/>
            <person name="Takami H."/>
        </authorList>
    </citation>
    <scope>NUCLEOTIDE SEQUENCE</scope>
    <source>
        <strain evidence="1">Expedition CK06-06</strain>
    </source>
</reference>
<dbReference type="EMBL" id="BARV01035536">
    <property type="protein sequence ID" value="GAI57740.1"/>
    <property type="molecule type" value="Genomic_DNA"/>
</dbReference>
<comment type="caution">
    <text evidence="1">The sequence shown here is derived from an EMBL/GenBank/DDBJ whole genome shotgun (WGS) entry which is preliminary data.</text>
</comment>
<organism evidence="1">
    <name type="scientific">marine sediment metagenome</name>
    <dbReference type="NCBI Taxonomy" id="412755"/>
    <lineage>
        <taxon>unclassified sequences</taxon>
        <taxon>metagenomes</taxon>
        <taxon>ecological metagenomes</taxon>
    </lineage>
</organism>
<feature type="non-terminal residue" evidence="1">
    <location>
        <position position="224"/>
    </location>
</feature>
<gene>
    <name evidence="1" type="ORF">S06H3_55434</name>
</gene>
<accession>X1R3P8</accession>